<name>A0A9Q0RJ22_BLOTA</name>
<evidence type="ECO:0000256" key="5">
    <source>
        <dbReference type="ARBA" id="ARBA00023170"/>
    </source>
</evidence>
<feature type="transmembrane region" description="Helical" evidence="7">
    <location>
        <begin position="2054"/>
        <end position="2074"/>
    </location>
</feature>
<evidence type="ECO:0000256" key="7">
    <source>
        <dbReference type="SAM" id="Phobius"/>
    </source>
</evidence>
<keyword evidence="4 7" id="KW-0472">Membrane</keyword>
<evidence type="ECO:0000256" key="6">
    <source>
        <dbReference type="ARBA" id="ARBA00023180"/>
    </source>
</evidence>
<feature type="transmembrane region" description="Helical" evidence="7">
    <location>
        <begin position="2231"/>
        <end position="2250"/>
    </location>
</feature>
<keyword evidence="11" id="KW-1185">Reference proteome</keyword>
<comment type="subcellular location">
    <subcellularLocation>
        <location evidence="1">Membrane</location>
        <topology evidence="1">Multi-pass membrane protein</topology>
    </subcellularLocation>
</comment>
<evidence type="ECO:0000259" key="9">
    <source>
        <dbReference type="PROSITE" id="PS50259"/>
    </source>
</evidence>
<dbReference type="InterPro" id="IPR000337">
    <property type="entry name" value="GPCR_3"/>
</dbReference>
<dbReference type="Gene3D" id="3.40.50.2300">
    <property type="match status" value="6"/>
</dbReference>
<evidence type="ECO:0000256" key="3">
    <source>
        <dbReference type="ARBA" id="ARBA00022989"/>
    </source>
</evidence>
<sequence>MNLKEMRSILWNQLSHLLLIILIIVINGCRCRIEVDRVDDGNCRLVSSLKLSVPSSNVTYINDDANVYFTVLLPPQASCGGDSLEQRDTIIYLNAIAYGLDLLNNEVQDGGDGRGSMRQYLPLLHRLPPWPTQIKYGAKLVTVQRATSHSNPANLTCNDNGNGPNHINDLAFFDAAHHFERYSNNTLLEQIPIITLSSKESILTTSFKANLVVNLLDTLDWKHFAIITTKHEDSLYIVKILGKMTHSGHVCISNIFEWQSNSEQNDHQIEENLSTFLSSIERPNTKIPILVMSNDETQVLNLVQKLYKKFPNQVSNHQLFFSLVPSPELLTQLQLLSQYSTVFTLTSQLPDIPEYNRIQLRQKDCKTIDGNEKVSTSEMWRKWLSFLPIRSMLAVSIALNQALNNTCTNHGMKPSSSSSDIDWCPEFADLSRKSIMDYLGDLDGKIEPTWMSFGTIDNAGVFNDLLQYNGDEFRVMKSNYSFESSNCLTSECSSCIKFRQSRHDIELTDDAMFGHKLYGHDGHNNLHILLNEEESSAPEETEADDATMLHVETHEINLGLLLPLHQSGASILECSSELNLPAYYIYEAARWIIEKINQNNYLIPGIEIKLELIDTCSSPFYATQELAHLTSSEAKVQPIAFVSSLPRDHYKQVVEFVSSINYTLIATQDISFMDLKFGPQYGILQTAMTGNNLVHALVEQLKYFGWRYVSVVIDPNDIISMGMFHYLSELTSHEKICFASVEHAADLELNSTMDHLLTNYKNGANVVILLTNFATNANLMAFYQSSLKLGLVKNENLHFISIRDQNLEMVHGFEEEYLGSIFIRESIGRMTHFDNHFLDLLANPKKEQLLFTFMKQCGPNSAQCLRLINSFDRTVAANTMQAILAIVGGFARMRNETCPHEQGICNTMLESAFHKNLLSYILNTRSMRIDSQSDRRFKSDHFDVFEFAPDGSSGRDIEILNFKHDFTNGLFRFDTVALYMHETKSLIRNPNVRYLFYKYNGVIDGHKEYNETELISSDCVNLKKCTQCEPQTPEFIYMPSWDNLLLTGVFDVHQHLAQNPLICQKNHTLIENVQNVEAFLWTIDLINKDPNILPGVHLGALIFDTCSSYQKIYRDISNFLSNSLLLGDSNVQMPTPESVVGFLVDGKNTKIMDSILDLTNPLKISVLASEARESKYNNAKQYSQYLGFSLPISIHVDAILKLLQKYSWNFVSVLYENNLTEQQHSDAFEYLVSKVESFGIRLAAKELFDESNIGYNVQHLKKATTMGSKVIIIFLSEHNLKKWLQFNEEIKDEKTKLLPTETVYIIIDSQSIISQKFPTTIKSNVISISQERKYVPEFNQHFLDLSLQTNIKNPWFTKLWEKVYNCEGFGCYRTSGNLGQRKVEINKKTSSVINAVYSLAHSLEIIRGSLCPTTTNGLCRNFANHMRQISRLEYDSIKQENLIGLDGSQIAFQDSNYITGHVNVLNLIQTINAAADDDVNKQWEIVGQFDRQHGLIITTSKTRLLNMNGTISTFEQIKSDCQQSNKCPRYMKETNGPLVPPFMGSSMEEAQANIALITPLHSTDSNGKCGPINSDIFEKLMAFGFALDRHNHQSSFRLGALVVDSCAYNRQQIQQLASVQNFKLLPKTVSIVNMLVGNQVNMNVSNQLFNMISDYSPFVYNLYRPKSDEQQQSFFFNEKANLNDNGNHILRSIVDFCTRNKWPVVNLVYANSFTKDFFLFEANQNNVCVDKTFQVTLKDVVRPQFQNDWSRFVRSLDTQVLAYTLENIIWVGDKNLKTGLLSAQKKWRRGVRNLAIMKKLNRDNVDLVPLSSMIDDLSKYFDVNGDRIRNKMITNWLYEYWHRKFNCLLNAKNSDCFEVKHARKTLINTKELKYIIDFGKVLANSISKFVAAKCNNSQSDDCLYNFHVRNELKNSITDELNKNNYLNDVRKVNADSNYEIELITNYGKSLNIFNSYNWLSNVGNLLNQSSTPINTACRLSCDLCRNQLVSYRNKTNNFLFAADSLQSPLSSNMPDHRTLAIVVSILSTLGMIVVLICVLYFILIFPMALGTTIIGYQILIGLFFCYLINFAYLLPSTYGLCWVREFALSIAYCVILSGLFVKVYNYWCQVLMKKSSKPTNCNSPTMLLSISFMFIVIQAVIIAFLTYKYPTSYGTFHNIVQCANVKFSFARIESLGPLALLAALFVLTCFFALKTMDNTESRWILTCSVLSALTWLGWIGFDTFFRDRKTISIVIANLVNASIFIVLLYIRKLYLFSKISRKILKERRMNMDANMQYEPFADFQQQYGAFRSCSDNISWSNIQDNKVAYRNATRSPFEGDNEDNVSSCGSVKSNTSSQVQCQELYPMEVYDNQLAQTNSRIGQSTRSVYDIIDDANMK</sequence>
<proteinExistence type="predicted"/>
<protein>
    <recommendedName>
        <fullName evidence="9">G-protein coupled receptors family 3 profile domain-containing protein</fullName>
    </recommendedName>
</protein>
<dbReference type="SUPFAM" id="SSF53822">
    <property type="entry name" value="Periplasmic binding protein-like I"/>
    <property type="match status" value="3"/>
</dbReference>
<keyword evidence="2 7" id="KW-0812">Transmembrane</keyword>
<feature type="transmembrane region" description="Helical" evidence="7">
    <location>
        <begin position="2127"/>
        <end position="2147"/>
    </location>
</feature>
<feature type="transmembrane region" description="Helical" evidence="7">
    <location>
        <begin position="2205"/>
        <end position="2225"/>
    </location>
</feature>
<evidence type="ECO:0000313" key="10">
    <source>
        <dbReference type="EMBL" id="KAJ6216309.1"/>
    </source>
</evidence>
<evidence type="ECO:0000256" key="1">
    <source>
        <dbReference type="ARBA" id="ARBA00004141"/>
    </source>
</evidence>
<keyword evidence="6" id="KW-0325">Glycoprotein</keyword>
<organism evidence="10 11">
    <name type="scientific">Blomia tropicalis</name>
    <name type="common">Mite</name>
    <dbReference type="NCBI Taxonomy" id="40697"/>
    <lineage>
        <taxon>Eukaryota</taxon>
        <taxon>Metazoa</taxon>
        <taxon>Ecdysozoa</taxon>
        <taxon>Arthropoda</taxon>
        <taxon>Chelicerata</taxon>
        <taxon>Arachnida</taxon>
        <taxon>Acari</taxon>
        <taxon>Acariformes</taxon>
        <taxon>Sarcoptiformes</taxon>
        <taxon>Astigmata</taxon>
        <taxon>Glycyphagoidea</taxon>
        <taxon>Echimyopodidae</taxon>
        <taxon>Blomia</taxon>
    </lineage>
</organism>
<comment type="caution">
    <text evidence="10">The sequence shown here is derived from an EMBL/GenBank/DDBJ whole genome shotgun (WGS) entry which is preliminary data.</text>
</comment>
<gene>
    <name evidence="10" type="ORF">RDWZM_007466</name>
</gene>
<dbReference type="OMA" id="FVQDQFV"/>
<dbReference type="PRINTS" id="PR00248">
    <property type="entry name" value="GPCRMGR"/>
</dbReference>
<feature type="transmembrane region" description="Helical" evidence="7">
    <location>
        <begin position="2019"/>
        <end position="2042"/>
    </location>
</feature>
<dbReference type="InterPro" id="IPR050726">
    <property type="entry name" value="mGluR"/>
</dbReference>
<dbReference type="InterPro" id="IPR001828">
    <property type="entry name" value="ANF_lig-bd_rcpt"/>
</dbReference>
<dbReference type="PROSITE" id="PS50259">
    <property type="entry name" value="G_PROTEIN_RECEP_F3_4"/>
    <property type="match status" value="1"/>
</dbReference>
<evidence type="ECO:0000256" key="8">
    <source>
        <dbReference type="SAM" id="SignalP"/>
    </source>
</evidence>
<dbReference type="EMBL" id="JAPWDV010000003">
    <property type="protein sequence ID" value="KAJ6216309.1"/>
    <property type="molecule type" value="Genomic_DNA"/>
</dbReference>
<feature type="signal peptide" evidence="8">
    <location>
        <begin position="1"/>
        <end position="31"/>
    </location>
</feature>
<dbReference type="GO" id="GO:0004930">
    <property type="term" value="F:G protein-coupled receptor activity"/>
    <property type="evidence" value="ECO:0007669"/>
    <property type="project" value="InterPro"/>
</dbReference>
<keyword evidence="3 7" id="KW-1133">Transmembrane helix</keyword>
<dbReference type="Proteomes" id="UP001142055">
    <property type="component" value="Chromosome 3"/>
</dbReference>
<feature type="transmembrane region" description="Helical" evidence="7">
    <location>
        <begin position="2086"/>
        <end position="2107"/>
    </location>
</feature>
<dbReference type="InterPro" id="IPR017978">
    <property type="entry name" value="GPCR_3_C"/>
</dbReference>
<dbReference type="Pfam" id="PF01094">
    <property type="entry name" value="ANF_receptor"/>
    <property type="match status" value="3"/>
</dbReference>
<dbReference type="InterPro" id="IPR028082">
    <property type="entry name" value="Peripla_BP_I"/>
</dbReference>
<dbReference type="PANTHER" id="PTHR24060">
    <property type="entry name" value="METABOTROPIC GLUTAMATE RECEPTOR"/>
    <property type="match status" value="1"/>
</dbReference>
<dbReference type="GO" id="GO:0016020">
    <property type="term" value="C:membrane"/>
    <property type="evidence" value="ECO:0007669"/>
    <property type="project" value="UniProtKB-SubCell"/>
</dbReference>
<evidence type="ECO:0000256" key="2">
    <source>
        <dbReference type="ARBA" id="ARBA00022692"/>
    </source>
</evidence>
<keyword evidence="8" id="KW-0732">Signal</keyword>
<evidence type="ECO:0000313" key="11">
    <source>
        <dbReference type="Proteomes" id="UP001142055"/>
    </source>
</evidence>
<feature type="domain" description="G-protein coupled receptors family 3 profile" evidence="9">
    <location>
        <begin position="2054"/>
        <end position="2256"/>
    </location>
</feature>
<feature type="chain" id="PRO_5040459985" description="G-protein coupled receptors family 3 profile domain-containing protein" evidence="8">
    <location>
        <begin position="32"/>
        <end position="2378"/>
    </location>
</feature>
<dbReference type="Pfam" id="PF00003">
    <property type="entry name" value="7tm_3"/>
    <property type="match status" value="1"/>
</dbReference>
<evidence type="ECO:0000256" key="4">
    <source>
        <dbReference type="ARBA" id="ARBA00023136"/>
    </source>
</evidence>
<reference evidence="10" key="1">
    <citation type="submission" date="2022-12" db="EMBL/GenBank/DDBJ databases">
        <title>Genome assemblies of Blomia tropicalis.</title>
        <authorList>
            <person name="Cui Y."/>
        </authorList>
    </citation>
    <scope>NUCLEOTIDE SEQUENCE</scope>
    <source>
        <tissue evidence="10">Adult mites</tissue>
    </source>
</reference>
<accession>A0A9Q0RJ22</accession>
<feature type="transmembrane region" description="Helical" evidence="7">
    <location>
        <begin position="2175"/>
        <end position="2193"/>
    </location>
</feature>
<keyword evidence="5" id="KW-0675">Receptor</keyword>